<protein>
    <submittedName>
        <fullName evidence="1">Uncharacterized protein</fullName>
    </submittedName>
</protein>
<dbReference type="EMBL" id="CVQI01006891">
    <property type="protein sequence ID" value="CRK16384.1"/>
    <property type="molecule type" value="Genomic_DNA"/>
</dbReference>
<reference evidence="2" key="1">
    <citation type="submission" date="2015-05" db="EMBL/GenBank/DDBJ databases">
        <authorList>
            <person name="Fogelqvist Johan"/>
        </authorList>
    </citation>
    <scope>NUCLEOTIDE SEQUENCE [LARGE SCALE GENOMIC DNA]</scope>
</reference>
<evidence type="ECO:0000313" key="1">
    <source>
        <dbReference type="EMBL" id="CRK16384.1"/>
    </source>
</evidence>
<name>A0A0G4L319_VERLO</name>
<evidence type="ECO:0000313" key="2">
    <source>
        <dbReference type="Proteomes" id="UP000045706"/>
    </source>
</evidence>
<dbReference type="Proteomes" id="UP000045706">
    <property type="component" value="Unassembled WGS sequence"/>
</dbReference>
<dbReference type="AlphaFoldDB" id="A0A0G4L319"/>
<gene>
    <name evidence="1" type="ORF">BN1723_010964</name>
</gene>
<organism evidence="1 2">
    <name type="scientific">Verticillium longisporum</name>
    <name type="common">Verticillium dahliae var. longisporum</name>
    <dbReference type="NCBI Taxonomy" id="100787"/>
    <lineage>
        <taxon>Eukaryota</taxon>
        <taxon>Fungi</taxon>
        <taxon>Dikarya</taxon>
        <taxon>Ascomycota</taxon>
        <taxon>Pezizomycotina</taxon>
        <taxon>Sordariomycetes</taxon>
        <taxon>Hypocreomycetidae</taxon>
        <taxon>Glomerellales</taxon>
        <taxon>Plectosphaerellaceae</taxon>
        <taxon>Verticillium</taxon>
    </lineage>
</organism>
<proteinExistence type="predicted"/>
<sequence length="97" mass="10622">MGAAIVASMDRHDLVFMYAAWEAGVAAPLTTVSRVQRLGHHLLLQQGKGATVIPPKLQRRPPIAATFGFFMPYRANFNCAAASARPWSLPRTLSAFR</sequence>
<accession>A0A0G4L319</accession>